<sequence length="36" mass="4174">MTGCDWILVLLAMGLSDLTWALIRIPSRDERREEGR</sequence>
<evidence type="ECO:0000313" key="1">
    <source>
        <dbReference type="EMBL" id="SUA41151.1"/>
    </source>
</evidence>
<name>A0A378WL22_9NOCA</name>
<dbReference type="AlphaFoldDB" id="A0A378WL22"/>
<dbReference type="Proteomes" id="UP000255082">
    <property type="component" value="Unassembled WGS sequence"/>
</dbReference>
<accession>A0A378WL22</accession>
<proteinExistence type="predicted"/>
<evidence type="ECO:0000313" key="2">
    <source>
        <dbReference type="Proteomes" id="UP000255082"/>
    </source>
</evidence>
<protein>
    <submittedName>
        <fullName evidence="1">Uncharacterized protein</fullName>
    </submittedName>
</protein>
<organism evidence="1 2">
    <name type="scientific">Nocardia africana</name>
    <dbReference type="NCBI Taxonomy" id="134964"/>
    <lineage>
        <taxon>Bacteria</taxon>
        <taxon>Bacillati</taxon>
        <taxon>Actinomycetota</taxon>
        <taxon>Actinomycetes</taxon>
        <taxon>Mycobacteriales</taxon>
        <taxon>Nocardiaceae</taxon>
        <taxon>Nocardia</taxon>
    </lineage>
</organism>
<gene>
    <name evidence="1" type="ORF">NCTC13184_00484</name>
</gene>
<dbReference type="EMBL" id="UGRU01000001">
    <property type="protein sequence ID" value="SUA41151.1"/>
    <property type="molecule type" value="Genomic_DNA"/>
</dbReference>
<reference evidence="1 2" key="1">
    <citation type="submission" date="2018-06" db="EMBL/GenBank/DDBJ databases">
        <authorList>
            <consortium name="Pathogen Informatics"/>
            <person name="Doyle S."/>
        </authorList>
    </citation>
    <scope>NUCLEOTIDE SEQUENCE [LARGE SCALE GENOMIC DNA]</scope>
    <source>
        <strain evidence="1 2">NCTC13184</strain>
    </source>
</reference>